<organism evidence="1 2">
    <name type="scientific">Zymoseptoria tritici ST99CH_1A5</name>
    <dbReference type="NCBI Taxonomy" id="1276529"/>
    <lineage>
        <taxon>Eukaryota</taxon>
        <taxon>Fungi</taxon>
        <taxon>Dikarya</taxon>
        <taxon>Ascomycota</taxon>
        <taxon>Pezizomycotina</taxon>
        <taxon>Dothideomycetes</taxon>
        <taxon>Dothideomycetidae</taxon>
        <taxon>Mycosphaerellales</taxon>
        <taxon>Mycosphaerellaceae</taxon>
        <taxon>Zymoseptoria</taxon>
    </lineage>
</organism>
<proteinExistence type="predicted"/>
<dbReference type="Gene3D" id="1.25.10.10">
    <property type="entry name" value="Leucine-rich Repeat Variant"/>
    <property type="match status" value="1"/>
</dbReference>
<dbReference type="AlphaFoldDB" id="A0A1Y6LC83"/>
<dbReference type="Proteomes" id="UP000215453">
    <property type="component" value="Chromosome 3"/>
</dbReference>
<accession>A0A1Y6LC83</accession>
<dbReference type="SUPFAM" id="SSF48371">
    <property type="entry name" value="ARM repeat"/>
    <property type="match status" value="1"/>
</dbReference>
<reference evidence="1 2" key="1">
    <citation type="submission" date="2016-10" db="EMBL/GenBank/DDBJ databases">
        <authorList>
            <person name="Varghese N."/>
        </authorList>
    </citation>
    <scope>NUCLEOTIDE SEQUENCE [LARGE SCALE GENOMIC DNA]</scope>
</reference>
<dbReference type="InterPro" id="IPR016024">
    <property type="entry name" value="ARM-type_fold"/>
</dbReference>
<name>A0A1Y6LC83_ZYMTR</name>
<dbReference type="EMBL" id="LT882678">
    <property type="protein sequence ID" value="SMY22056.1"/>
    <property type="molecule type" value="Genomic_DNA"/>
</dbReference>
<evidence type="ECO:0008006" key="3">
    <source>
        <dbReference type="Google" id="ProtNLM"/>
    </source>
</evidence>
<sequence length="477" mass="52173">MSASDQADVQVDQAVVQRALSQLSAISAYNDYDSTDLAILVIDSRQSSATRQRLATPETLKGLVHTVEVHLNTNRETSVLALRCIANACADNTPARDIITASGFSWAAQCLAVADFQLSVLTSKVLFNICSDHEPSQKKCFEERLHVPLINFLASKDAVRRPNGADEKESHAADITFAIDVLFMVAGMKASAGTQSDELLSDNDLVNLIFLPDLHSRYVDVETFASLSETVLAFLRDPKEQEHIIAKGHVGYLLDILRRQQFKASKLDPSDEEAAENLKVLLALSTSFVWILSDIAALPAFKTIYSLERVECEGLFIRFIQSDDARERRNDPNGLLLTANFQALGNLLWALPAEQFGHLVERDELALHRPAMAAILAAGNSKEDAMAVHSAAGLLIQLSRPSVRVREIIGGADSSLSVLERLIRHELPGVKQEGVKLLRALGKDCPTNQQKFAELAKEVMLASAESNNAAIVEEVPS</sequence>
<protein>
    <recommendedName>
        <fullName evidence="3">UNC-45/Cro1/She4 central domain-containing protein</fullName>
    </recommendedName>
</protein>
<evidence type="ECO:0000313" key="2">
    <source>
        <dbReference type="Proteomes" id="UP000215453"/>
    </source>
</evidence>
<gene>
    <name evidence="1" type="ORF">ZT1A5_G3495</name>
</gene>
<dbReference type="InterPro" id="IPR011989">
    <property type="entry name" value="ARM-like"/>
</dbReference>
<evidence type="ECO:0000313" key="1">
    <source>
        <dbReference type="EMBL" id="SMY22056.1"/>
    </source>
</evidence>